<proteinExistence type="predicted"/>
<accession>A0AAD5V0R8</accession>
<reference evidence="2" key="1">
    <citation type="submission" date="2022-07" db="EMBL/GenBank/DDBJ databases">
        <title>Genome Sequence of Physisporinus lineatus.</title>
        <authorList>
            <person name="Buettner E."/>
        </authorList>
    </citation>
    <scope>NUCLEOTIDE SEQUENCE</scope>
    <source>
        <strain evidence="2">VT162</strain>
    </source>
</reference>
<dbReference type="Proteomes" id="UP001212997">
    <property type="component" value="Unassembled WGS sequence"/>
</dbReference>
<gene>
    <name evidence="2" type="ORF">NLI96_g9102</name>
</gene>
<protein>
    <recommendedName>
        <fullName evidence="4">F-box domain-containing protein</fullName>
    </recommendedName>
</protein>
<sequence>MHRCLQVSEILRIIFFALNSQFGHERQGTLQDVANSALACKTFYEPASDALWHDLNDICPLFMCLPSEAWDTEEEDIPGGVSITLKLTRRLTDAEWAVVRKHAHRVRQVQFRYTRWNAGYRVKYRPSQNLLDQLERHLLTHPTGFLGQRSFLPNLTTLSWEFEEYTDIRTNLIPLIADSSLKALTIVGSYEPPSTEAVQSMAGALHFLSSRCPHIQKIEIYRFSDDGWDMGNLFSVFIKSLREVREIGTHDFRVSIEDVAHLSNLTNYSGYFSPRRNQTSGKPRALILPGLRDWKLEVPDLEDVNILLSRVSSTSLRRLDIGVPVGPSITPGNIQGIFMSVKTQTLMEELALTIRHDINVRPVLPGALPDIVIDSKVFEPLLSLRNLCKVFLEKLWVVDLDDSLIRDMAMAWGQIQWLSISPKLGLPYPPRITVKGLLDFARYCPRLLFLAIPLNPLSPSPEDSYAASQISETGHRLEMFDILAWSRLYDPEALATFLVTLFPLISAHAAVRFLGTLPTEVTESWSSLCPFMRGYGAALELQREDEAYGSDSDIDEDVEMDGSKDSGGGESTDFRLP</sequence>
<keyword evidence="3" id="KW-1185">Reference proteome</keyword>
<comment type="caution">
    <text evidence="2">The sequence shown here is derived from an EMBL/GenBank/DDBJ whole genome shotgun (WGS) entry which is preliminary data.</text>
</comment>
<dbReference type="EMBL" id="JANAWD010000443">
    <property type="protein sequence ID" value="KAJ3479375.1"/>
    <property type="molecule type" value="Genomic_DNA"/>
</dbReference>
<feature type="region of interest" description="Disordered" evidence="1">
    <location>
        <begin position="546"/>
        <end position="577"/>
    </location>
</feature>
<evidence type="ECO:0000313" key="2">
    <source>
        <dbReference type="EMBL" id="KAJ3479375.1"/>
    </source>
</evidence>
<organism evidence="2 3">
    <name type="scientific">Meripilus lineatus</name>
    <dbReference type="NCBI Taxonomy" id="2056292"/>
    <lineage>
        <taxon>Eukaryota</taxon>
        <taxon>Fungi</taxon>
        <taxon>Dikarya</taxon>
        <taxon>Basidiomycota</taxon>
        <taxon>Agaricomycotina</taxon>
        <taxon>Agaricomycetes</taxon>
        <taxon>Polyporales</taxon>
        <taxon>Meripilaceae</taxon>
        <taxon>Meripilus</taxon>
    </lineage>
</organism>
<dbReference type="AlphaFoldDB" id="A0AAD5V0R8"/>
<dbReference type="Gene3D" id="3.80.10.10">
    <property type="entry name" value="Ribonuclease Inhibitor"/>
    <property type="match status" value="1"/>
</dbReference>
<name>A0AAD5V0R8_9APHY</name>
<evidence type="ECO:0000256" key="1">
    <source>
        <dbReference type="SAM" id="MobiDB-lite"/>
    </source>
</evidence>
<evidence type="ECO:0000313" key="3">
    <source>
        <dbReference type="Proteomes" id="UP001212997"/>
    </source>
</evidence>
<evidence type="ECO:0008006" key="4">
    <source>
        <dbReference type="Google" id="ProtNLM"/>
    </source>
</evidence>
<dbReference type="InterPro" id="IPR032675">
    <property type="entry name" value="LRR_dom_sf"/>
</dbReference>